<dbReference type="NCBIfam" id="NF041155">
    <property type="entry name" value="encap_f1"/>
    <property type="match status" value="1"/>
</dbReference>
<dbReference type="PANTHER" id="PTHR37165:SF1">
    <property type="entry name" value="TYPE 1 ENCAPSULIN SHELL PROTEIN"/>
    <property type="match status" value="1"/>
</dbReference>
<dbReference type="Gene3D" id="3.30.2320.10">
    <property type="entry name" value="hypothetical protein PF0899 domain"/>
    <property type="match status" value="1"/>
</dbReference>
<dbReference type="PIRSF" id="PIRSF019254">
    <property type="entry name" value="CFP29"/>
    <property type="match status" value="1"/>
</dbReference>
<dbReference type="AlphaFoldDB" id="A0A5Q2RJD9"/>
<evidence type="ECO:0000313" key="5">
    <source>
        <dbReference type="EMBL" id="QGG94506.1"/>
    </source>
</evidence>
<accession>A0A5Q2RJD9</accession>
<evidence type="ECO:0000256" key="1">
    <source>
        <dbReference type="ARBA" id="ARBA00033738"/>
    </source>
</evidence>
<reference evidence="5 6" key="1">
    <citation type="submission" date="2019-11" db="EMBL/GenBank/DDBJ databases">
        <authorList>
            <person name="He Y."/>
        </authorList>
    </citation>
    <scope>NUCLEOTIDE SEQUENCE [LARGE SCALE GENOMIC DNA]</scope>
    <source>
        <strain evidence="5 6">SCSIO 58843</strain>
    </source>
</reference>
<proteinExistence type="inferred from homology"/>
<dbReference type="GO" id="GO:0140737">
    <property type="term" value="C:encapsulin nanocompartment"/>
    <property type="evidence" value="ECO:0007669"/>
    <property type="project" value="UniProtKB-SubCell"/>
</dbReference>
<evidence type="ECO:0000256" key="2">
    <source>
        <dbReference type="ARBA" id="ARBA00033743"/>
    </source>
</evidence>
<dbReference type="InterPro" id="IPR007544">
    <property type="entry name" value="ENCAP"/>
</dbReference>
<keyword evidence="3" id="KW-1284">Encapsulin nanocompartment</keyword>
<gene>
    <name evidence="5" type="ORF">GH723_04965</name>
</gene>
<comment type="similarity">
    <text evidence="2">Belongs to the encapsulin family. Family 1 subfamily.</text>
</comment>
<dbReference type="Gene3D" id="3.30.2400.30">
    <property type="match status" value="1"/>
</dbReference>
<evidence type="ECO:0000313" key="6">
    <source>
        <dbReference type="Proteomes" id="UP000334019"/>
    </source>
</evidence>
<evidence type="ECO:0000256" key="4">
    <source>
        <dbReference type="ARBA" id="ARBA00050023"/>
    </source>
</evidence>
<dbReference type="Proteomes" id="UP000334019">
    <property type="component" value="Chromosome"/>
</dbReference>
<keyword evidence="6" id="KW-1185">Reference proteome</keyword>
<organism evidence="5 6">
    <name type="scientific">Actinomarinicola tropica</name>
    <dbReference type="NCBI Taxonomy" id="2789776"/>
    <lineage>
        <taxon>Bacteria</taxon>
        <taxon>Bacillati</taxon>
        <taxon>Actinomycetota</taxon>
        <taxon>Acidimicrobiia</taxon>
        <taxon>Acidimicrobiales</taxon>
        <taxon>Iamiaceae</taxon>
        <taxon>Actinomarinicola</taxon>
    </lineage>
</organism>
<protein>
    <recommendedName>
        <fullName evidence="4">Type 1 encapsulin shell protein</fullName>
    </recommendedName>
</protein>
<sequence>MNHLHRELAPVSDRAWAEIRDEARSVLRQFMAARKLVELDGPAGWEHDAVPTGRTEELAPGPHDGVTGRVRRVQPLVELRASFELARRELEAVDRGADDPDLEPVADAARRVALAEDAAVFDGYAAGGIDGIASASPHEPIRITDDYEDYPSSVAKAVAKLKFEGVEGPYAIALGPRCYQGVVETTQRGGYPVFEHVRHILDGPIVWAPSVNGAVVISQRGGDFELTLGQDVSIGYLSHDDDTVRLYLEESMTFRAIGPEAGIALRYDDTERPKGRRGSLRR</sequence>
<evidence type="ECO:0000256" key="3">
    <source>
        <dbReference type="ARBA" id="ARBA00033787"/>
    </source>
</evidence>
<dbReference type="KEGG" id="atq:GH723_04965"/>
<dbReference type="PANTHER" id="PTHR37165">
    <property type="entry name" value="PEPTIDASE U56 FAMILY"/>
    <property type="match status" value="1"/>
</dbReference>
<name>A0A5Q2RJD9_9ACTN</name>
<dbReference type="InterPro" id="IPR051429">
    <property type="entry name" value="Encapsulin_nc"/>
</dbReference>
<comment type="subcellular location">
    <subcellularLocation>
        <location evidence="1">Encapsulin nanocompartment</location>
    </subcellularLocation>
</comment>
<dbReference type="RefSeq" id="WP_153758612.1">
    <property type="nucleotide sequence ID" value="NZ_CP045851.1"/>
</dbReference>
<dbReference type="EMBL" id="CP045851">
    <property type="protein sequence ID" value="QGG94506.1"/>
    <property type="molecule type" value="Genomic_DNA"/>
</dbReference>
<dbReference type="Pfam" id="PF04454">
    <property type="entry name" value="Linocin_M18"/>
    <property type="match status" value="1"/>
</dbReference>